<name>A0A9P6TBW6_9BASI</name>
<feature type="domain" description="FAD-binding PCMH-type" evidence="12">
    <location>
        <begin position="131"/>
        <end position="330"/>
    </location>
</feature>
<dbReference type="Proteomes" id="UP000886653">
    <property type="component" value="Unassembled WGS sequence"/>
</dbReference>
<evidence type="ECO:0000256" key="5">
    <source>
        <dbReference type="ARBA" id="ARBA00022827"/>
    </source>
</evidence>
<evidence type="ECO:0000256" key="6">
    <source>
        <dbReference type="ARBA" id="ARBA00022946"/>
    </source>
</evidence>
<evidence type="ECO:0000256" key="10">
    <source>
        <dbReference type="ARBA" id="ARBA00051436"/>
    </source>
</evidence>
<dbReference type="Gene3D" id="1.10.45.10">
    <property type="entry name" value="Vanillyl-alcohol Oxidase, Chain A, domain 4"/>
    <property type="match status" value="1"/>
</dbReference>
<dbReference type="GO" id="GO:1903457">
    <property type="term" value="P:lactate catabolic process"/>
    <property type="evidence" value="ECO:0007669"/>
    <property type="project" value="TreeGrafter"/>
</dbReference>
<evidence type="ECO:0000256" key="9">
    <source>
        <dbReference type="ARBA" id="ARBA00038897"/>
    </source>
</evidence>
<accession>A0A9P6TBW6</accession>
<evidence type="ECO:0000256" key="3">
    <source>
        <dbReference type="ARBA" id="ARBA00008000"/>
    </source>
</evidence>
<evidence type="ECO:0000256" key="11">
    <source>
        <dbReference type="SAM" id="MobiDB-lite"/>
    </source>
</evidence>
<dbReference type="FunFam" id="3.30.465.10:FF:000016">
    <property type="entry name" value="probable D-lactate dehydrogenase, mitochondrial"/>
    <property type="match status" value="1"/>
</dbReference>
<dbReference type="EC" id="1.1.2.4" evidence="9"/>
<keyword evidence="8" id="KW-0496">Mitochondrion</keyword>
<dbReference type="GO" id="GO:0071949">
    <property type="term" value="F:FAD binding"/>
    <property type="evidence" value="ECO:0007669"/>
    <property type="project" value="InterPro"/>
</dbReference>
<keyword evidence="7" id="KW-0560">Oxidoreductase</keyword>
<comment type="subcellular location">
    <subcellularLocation>
        <location evidence="2">Mitochondrion</location>
    </subcellularLocation>
</comment>
<keyword evidence="6" id="KW-0809">Transit peptide</keyword>
<dbReference type="GO" id="GO:0005739">
    <property type="term" value="C:mitochondrion"/>
    <property type="evidence" value="ECO:0007669"/>
    <property type="project" value="UniProtKB-SubCell"/>
</dbReference>
<evidence type="ECO:0000259" key="12">
    <source>
        <dbReference type="PROSITE" id="PS51387"/>
    </source>
</evidence>
<dbReference type="GO" id="GO:0008720">
    <property type="term" value="F:D-lactate dehydrogenase (NAD+) activity"/>
    <property type="evidence" value="ECO:0007669"/>
    <property type="project" value="TreeGrafter"/>
</dbReference>
<dbReference type="PANTHER" id="PTHR11748:SF111">
    <property type="entry name" value="D-LACTATE DEHYDROGENASE, MITOCHONDRIAL-RELATED"/>
    <property type="match status" value="1"/>
</dbReference>
<organism evidence="13 14">
    <name type="scientific">Cronartium quercuum f. sp. fusiforme G11</name>
    <dbReference type="NCBI Taxonomy" id="708437"/>
    <lineage>
        <taxon>Eukaryota</taxon>
        <taxon>Fungi</taxon>
        <taxon>Dikarya</taxon>
        <taxon>Basidiomycota</taxon>
        <taxon>Pucciniomycotina</taxon>
        <taxon>Pucciniomycetes</taxon>
        <taxon>Pucciniales</taxon>
        <taxon>Coleosporiaceae</taxon>
        <taxon>Cronartium</taxon>
    </lineage>
</organism>
<protein>
    <recommendedName>
        <fullName evidence="9">D-lactate dehydrogenase (cytochrome)</fullName>
        <ecNumber evidence="9">1.1.2.4</ecNumber>
    </recommendedName>
</protein>
<evidence type="ECO:0000256" key="8">
    <source>
        <dbReference type="ARBA" id="ARBA00023128"/>
    </source>
</evidence>
<gene>
    <name evidence="13" type="ORF">CROQUDRAFT_78120</name>
</gene>
<comment type="similarity">
    <text evidence="3">Belongs to the FAD-binding oxidoreductase/transferase type 4 family.</text>
</comment>
<evidence type="ECO:0000313" key="14">
    <source>
        <dbReference type="Proteomes" id="UP000886653"/>
    </source>
</evidence>
<dbReference type="InterPro" id="IPR016164">
    <property type="entry name" value="FAD-linked_Oxase-like_C"/>
</dbReference>
<evidence type="ECO:0000256" key="2">
    <source>
        <dbReference type="ARBA" id="ARBA00004173"/>
    </source>
</evidence>
<dbReference type="AlphaFoldDB" id="A0A9P6TBW6"/>
<dbReference type="Pfam" id="PF02913">
    <property type="entry name" value="FAD-oxidase_C"/>
    <property type="match status" value="1"/>
</dbReference>
<feature type="compositionally biased region" description="Basic and acidic residues" evidence="11">
    <location>
        <begin position="19"/>
        <end position="33"/>
    </location>
</feature>
<evidence type="ECO:0000256" key="1">
    <source>
        <dbReference type="ARBA" id="ARBA00001974"/>
    </source>
</evidence>
<dbReference type="Gene3D" id="3.30.465.10">
    <property type="match status" value="1"/>
</dbReference>
<reference evidence="13" key="1">
    <citation type="submission" date="2013-11" db="EMBL/GenBank/DDBJ databases">
        <title>Genome sequence of the fusiform rust pathogen reveals effectors for host alternation and coevolution with pine.</title>
        <authorList>
            <consortium name="DOE Joint Genome Institute"/>
            <person name="Smith K."/>
            <person name="Pendleton A."/>
            <person name="Kubisiak T."/>
            <person name="Anderson C."/>
            <person name="Salamov A."/>
            <person name="Aerts A."/>
            <person name="Riley R."/>
            <person name="Clum A."/>
            <person name="Lindquist E."/>
            <person name="Ence D."/>
            <person name="Campbell M."/>
            <person name="Kronenberg Z."/>
            <person name="Feau N."/>
            <person name="Dhillon B."/>
            <person name="Hamelin R."/>
            <person name="Burleigh J."/>
            <person name="Smith J."/>
            <person name="Yandell M."/>
            <person name="Nelson C."/>
            <person name="Grigoriev I."/>
            <person name="Davis J."/>
        </authorList>
    </citation>
    <scope>NUCLEOTIDE SEQUENCE</scope>
    <source>
        <strain evidence="13">G11</strain>
    </source>
</reference>
<dbReference type="GO" id="GO:0004458">
    <property type="term" value="F:D-lactate dehydrogenase (cytochrome) activity"/>
    <property type="evidence" value="ECO:0007669"/>
    <property type="project" value="UniProtKB-EC"/>
</dbReference>
<proteinExistence type="inferred from homology"/>
<dbReference type="SUPFAM" id="SSF55103">
    <property type="entry name" value="FAD-linked oxidases, C-terminal domain"/>
    <property type="match status" value="1"/>
</dbReference>
<sequence>MGSREAKVTPVQWYSMVRKDREPLSGRSTDPRRTFLPPRPPSLTDQKWSTGMLFITSTFIGSIMYVVGLKAQLRDTQKGSIAESEPMTPATETDFRDALEKLKSMIPLECISWNRDDLLLHGRTQWSYHTPDSLPGAVLYPRSTEDVVQIVQVASKYKIPLVPYSGGTSLEGHFNAPSNKISTNFEIDENQLQPGYSFTVDFSKNMNKIIALHESDMDVVVQPGISYEQLNVELEKTASTQHLFFPVDPGPGAMIGGMIGTGCSGTNAVKYGTMRENVINLTAVLPNGQVIKTRQRAKKSAAGPDLTKLFVGSEGTLGLVTEATLKLQPALPTSVGVAHFSDVESATETVLEILKTGISLSCIELLDDMMMKAINKSLSFKKWEEKPSLFLKFTGTNAQIKADKDLTANIVKSHGGSKIKLATSDSEAADIWNSRKIALWSSIDYVPGSRPWTTDVCVPISKLPQLVSKTKKDLKDHGLTSTIVGHVGDGNFHCIILFKDEDELAKTKECVERMVVLAQDLDGTCTGEHGARIGKKWALERELGKGTIEVLRSIKQTIDPQNIMNPGKLIPEELDSSK</sequence>
<dbReference type="Pfam" id="PF01565">
    <property type="entry name" value="FAD_binding_4"/>
    <property type="match status" value="1"/>
</dbReference>
<dbReference type="Gene3D" id="3.30.70.2740">
    <property type="match status" value="1"/>
</dbReference>
<evidence type="ECO:0000256" key="4">
    <source>
        <dbReference type="ARBA" id="ARBA00022630"/>
    </source>
</evidence>
<evidence type="ECO:0000313" key="13">
    <source>
        <dbReference type="EMBL" id="KAG0146065.1"/>
    </source>
</evidence>
<dbReference type="InterPro" id="IPR036318">
    <property type="entry name" value="FAD-bd_PCMH-like_sf"/>
</dbReference>
<comment type="cofactor">
    <cofactor evidence="1">
        <name>FAD</name>
        <dbReference type="ChEBI" id="CHEBI:57692"/>
    </cofactor>
</comment>
<dbReference type="InterPro" id="IPR016171">
    <property type="entry name" value="Vanillyl_alc_oxidase_C-sub2"/>
</dbReference>
<comment type="catalytic activity">
    <reaction evidence="10">
        <text>(R)-lactate + 2 Fe(III)-[cytochrome c] = 2 Fe(II)-[cytochrome c] + pyruvate + 2 H(+)</text>
        <dbReference type="Rhea" id="RHEA:13521"/>
        <dbReference type="Rhea" id="RHEA-COMP:10350"/>
        <dbReference type="Rhea" id="RHEA-COMP:14399"/>
        <dbReference type="ChEBI" id="CHEBI:15361"/>
        <dbReference type="ChEBI" id="CHEBI:15378"/>
        <dbReference type="ChEBI" id="CHEBI:16004"/>
        <dbReference type="ChEBI" id="CHEBI:29033"/>
        <dbReference type="ChEBI" id="CHEBI:29034"/>
        <dbReference type="EC" id="1.1.2.4"/>
    </reaction>
</comment>
<dbReference type="InterPro" id="IPR004113">
    <property type="entry name" value="FAD-bd_oxidored_4_C"/>
</dbReference>
<dbReference type="InterPro" id="IPR006094">
    <property type="entry name" value="Oxid_FAD_bind_N"/>
</dbReference>
<evidence type="ECO:0000256" key="7">
    <source>
        <dbReference type="ARBA" id="ARBA00023002"/>
    </source>
</evidence>
<dbReference type="InterPro" id="IPR016166">
    <property type="entry name" value="FAD-bd_PCMH"/>
</dbReference>
<keyword evidence="5" id="KW-0274">FAD</keyword>
<dbReference type="FunFam" id="1.10.45.10:FF:000001">
    <property type="entry name" value="D-lactate dehydrogenase mitochondrial"/>
    <property type="match status" value="1"/>
</dbReference>
<keyword evidence="4" id="KW-0285">Flavoprotein</keyword>
<feature type="region of interest" description="Disordered" evidence="11">
    <location>
        <begin position="19"/>
        <end position="41"/>
    </location>
</feature>
<dbReference type="PANTHER" id="PTHR11748">
    <property type="entry name" value="D-LACTATE DEHYDROGENASE"/>
    <property type="match status" value="1"/>
</dbReference>
<keyword evidence="14" id="KW-1185">Reference proteome</keyword>
<dbReference type="SUPFAM" id="SSF56176">
    <property type="entry name" value="FAD-binding/transporter-associated domain-like"/>
    <property type="match status" value="1"/>
</dbReference>
<dbReference type="EMBL" id="MU167266">
    <property type="protein sequence ID" value="KAG0146065.1"/>
    <property type="molecule type" value="Genomic_DNA"/>
</dbReference>
<dbReference type="OrthoDB" id="7786253at2759"/>
<dbReference type="InterPro" id="IPR016169">
    <property type="entry name" value="FAD-bd_PCMH_sub2"/>
</dbReference>
<dbReference type="PROSITE" id="PS51387">
    <property type="entry name" value="FAD_PCMH"/>
    <property type="match status" value="1"/>
</dbReference>
<comment type="caution">
    <text evidence="13">The sequence shown here is derived from an EMBL/GenBank/DDBJ whole genome shotgun (WGS) entry which is preliminary data.</text>
</comment>
<dbReference type="FunFam" id="3.30.70.2740:FF:000001">
    <property type="entry name" value="D-lactate dehydrogenase mitochondrial"/>
    <property type="match status" value="1"/>
</dbReference>